<dbReference type="PANTHER" id="PTHR47735:SF9">
    <property type="entry name" value="POTASSIUM VOLTAGE-GATED CHANNEL SUBFAMILY KQT MEMBER 4-LIKE ISOFORM X1"/>
    <property type="match status" value="1"/>
</dbReference>
<gene>
    <name evidence="9" type="ORF">FBUS_00395</name>
</gene>
<evidence type="ECO:0000259" key="8">
    <source>
        <dbReference type="Pfam" id="PF03520"/>
    </source>
</evidence>
<evidence type="ECO:0000256" key="5">
    <source>
        <dbReference type="ARBA" id="ARBA00023065"/>
    </source>
</evidence>
<dbReference type="OrthoDB" id="8879391at2759"/>
<dbReference type="Proteomes" id="UP000728185">
    <property type="component" value="Unassembled WGS sequence"/>
</dbReference>
<organism evidence="9 10">
    <name type="scientific">Fasciolopsis buskii</name>
    <dbReference type="NCBI Taxonomy" id="27845"/>
    <lineage>
        <taxon>Eukaryota</taxon>
        <taxon>Metazoa</taxon>
        <taxon>Spiralia</taxon>
        <taxon>Lophotrochozoa</taxon>
        <taxon>Platyhelminthes</taxon>
        <taxon>Trematoda</taxon>
        <taxon>Digenea</taxon>
        <taxon>Plagiorchiida</taxon>
        <taxon>Echinostomata</taxon>
        <taxon>Echinostomatoidea</taxon>
        <taxon>Fasciolidae</taxon>
        <taxon>Fasciolopsis</taxon>
    </lineage>
</organism>
<keyword evidence="4" id="KW-0630">Potassium</keyword>
<evidence type="ECO:0000256" key="4">
    <source>
        <dbReference type="ARBA" id="ARBA00022958"/>
    </source>
</evidence>
<keyword evidence="2" id="KW-0813">Transport</keyword>
<comment type="subcellular location">
    <subcellularLocation>
        <location evidence="1">Cell membrane</location>
        <topology evidence="1">Multi-pass membrane protein</topology>
    </subcellularLocation>
</comment>
<comment type="caution">
    <text evidence="9">The sequence shown here is derived from an EMBL/GenBank/DDBJ whole genome shotgun (WGS) entry which is preliminary data.</text>
</comment>
<evidence type="ECO:0000256" key="3">
    <source>
        <dbReference type="ARBA" id="ARBA00022475"/>
    </source>
</evidence>
<keyword evidence="5" id="KW-0406">Ion transport</keyword>
<protein>
    <submittedName>
        <fullName evidence="9">Potassium voltage-gated channel subfamily KQT member 5</fullName>
    </submittedName>
</protein>
<evidence type="ECO:0000313" key="10">
    <source>
        <dbReference type="Proteomes" id="UP000728185"/>
    </source>
</evidence>
<evidence type="ECO:0000313" key="9">
    <source>
        <dbReference type="EMBL" id="KAA0201019.1"/>
    </source>
</evidence>
<keyword evidence="6" id="KW-0407">Ion channel</keyword>
<accession>A0A8E0S8I7</accession>
<proteinExistence type="predicted"/>
<evidence type="ECO:0000256" key="1">
    <source>
        <dbReference type="ARBA" id="ARBA00004651"/>
    </source>
</evidence>
<keyword evidence="3" id="KW-1003">Cell membrane</keyword>
<dbReference type="GO" id="GO:0008076">
    <property type="term" value="C:voltage-gated potassium channel complex"/>
    <property type="evidence" value="ECO:0007669"/>
    <property type="project" value="TreeGrafter"/>
</dbReference>
<keyword evidence="3" id="KW-0472">Membrane</keyword>
<evidence type="ECO:0000256" key="2">
    <source>
        <dbReference type="ARBA" id="ARBA00022448"/>
    </source>
</evidence>
<dbReference type="GO" id="GO:0005249">
    <property type="term" value="F:voltage-gated potassium channel activity"/>
    <property type="evidence" value="ECO:0007669"/>
    <property type="project" value="InterPro"/>
</dbReference>
<evidence type="ECO:0000256" key="7">
    <source>
        <dbReference type="ARBA" id="ARBA00034430"/>
    </source>
</evidence>
<keyword evidence="10" id="KW-1185">Reference proteome</keyword>
<feature type="domain" description="Potassium channel voltage dependent KCNQ C-terminal" evidence="8">
    <location>
        <begin position="75"/>
        <end position="186"/>
    </location>
</feature>
<sequence>MLLDTLPTKADRNESCDLTAISSAREKQSVPQMNDPPRPVYLVTRGLSERSQPVMLHESHRTNQVHTSSTEKSPAVIERQLTEREKTAIRTIRKMRFLVARRKFREALRPYDVKDVIEQYSAGHLDMLTRVKILQSRLDQILGRQGSKSEDVYDSQQSLASRIVKIEHKIDAVEMKIDRLSSMYKSDRMQRLPLPGPEFCSNKRSTCDQLNKMDYEHANIPPYPFPPNNLRSGQAPQPFGSFELHSARNVHHRKSDGLDLIAQSSKPVEILRTTLKQSSLDETSATRTEIELMTKTPQYRGNLIRRPKETDISAGVTSCIPTRALSLRTIAPVASIPKAVSPLRGKMEFDVEFRTADDSGPYPIVQPPTSAQHTQPASSTLIGWINQLPIELPESFTESIDRTGPDDAHEQ</sequence>
<dbReference type="Gene3D" id="6.10.140.1910">
    <property type="match status" value="1"/>
</dbReference>
<dbReference type="PANTHER" id="PTHR47735">
    <property type="entry name" value="POTASSIUM VOLTAGE-GATED CHANNEL SUBFAMILY KQT MEMBER 4"/>
    <property type="match status" value="1"/>
</dbReference>
<comment type="catalytic activity">
    <reaction evidence="7">
        <text>K(+)(in) = K(+)(out)</text>
        <dbReference type="Rhea" id="RHEA:29463"/>
        <dbReference type="ChEBI" id="CHEBI:29103"/>
    </reaction>
</comment>
<dbReference type="Pfam" id="PF03520">
    <property type="entry name" value="KCNQ_channel"/>
    <property type="match status" value="1"/>
</dbReference>
<name>A0A8E0S8I7_9TREM</name>
<evidence type="ECO:0000256" key="6">
    <source>
        <dbReference type="ARBA" id="ARBA00023303"/>
    </source>
</evidence>
<dbReference type="InterPro" id="IPR013821">
    <property type="entry name" value="K_chnl_volt-dep_KCNQ_C"/>
</dbReference>
<dbReference type="AlphaFoldDB" id="A0A8E0S8I7"/>
<dbReference type="EMBL" id="LUCM01000151">
    <property type="protein sequence ID" value="KAA0201019.1"/>
    <property type="molecule type" value="Genomic_DNA"/>
</dbReference>
<dbReference type="InterPro" id="IPR003937">
    <property type="entry name" value="K_chnl_volt-dep_KCNQ"/>
</dbReference>
<reference evidence="9" key="1">
    <citation type="submission" date="2019-05" db="EMBL/GenBank/DDBJ databases">
        <title>Annotation for the trematode Fasciolopsis buski.</title>
        <authorList>
            <person name="Choi Y.-J."/>
        </authorList>
    </citation>
    <scope>NUCLEOTIDE SEQUENCE</scope>
    <source>
        <strain evidence="9">HT</strain>
        <tissue evidence="9">Whole worm</tissue>
    </source>
</reference>